<reference evidence="1 2" key="1">
    <citation type="submission" date="2018-10" db="EMBL/GenBank/DDBJ databases">
        <title>Genomic Encyclopedia of Archaeal and Bacterial Type Strains, Phase II (KMG-II): from individual species to whole genera.</title>
        <authorList>
            <person name="Goeker M."/>
        </authorList>
    </citation>
    <scope>NUCLEOTIDE SEQUENCE [LARGE SCALE GENOMIC DNA]</scope>
    <source>
        <strain evidence="1 2">DSM 235</strain>
    </source>
</reference>
<comment type="caution">
    <text evidence="1">The sequence shown here is derived from an EMBL/GenBank/DDBJ whole genome shotgun (WGS) entry which is preliminary data.</text>
</comment>
<dbReference type="Gene3D" id="3.30.870.10">
    <property type="entry name" value="Endonuclease Chain A"/>
    <property type="match status" value="1"/>
</dbReference>
<organism evidence="1 2">
    <name type="scientific">Thiocapsa rosea</name>
    <dbReference type="NCBI Taxonomy" id="69360"/>
    <lineage>
        <taxon>Bacteria</taxon>
        <taxon>Pseudomonadati</taxon>
        <taxon>Pseudomonadota</taxon>
        <taxon>Gammaproteobacteria</taxon>
        <taxon>Chromatiales</taxon>
        <taxon>Chromatiaceae</taxon>
        <taxon>Thiocapsa</taxon>
    </lineage>
</organism>
<proteinExistence type="predicted"/>
<protein>
    <recommendedName>
        <fullName evidence="3">Phospholipase D-like protein</fullName>
    </recommendedName>
</protein>
<evidence type="ECO:0000313" key="1">
    <source>
        <dbReference type="EMBL" id="RKT47035.1"/>
    </source>
</evidence>
<gene>
    <name evidence="1" type="ORF">BDD21_4584</name>
</gene>
<dbReference type="AlphaFoldDB" id="A0A495VF17"/>
<accession>A0A495VF17</accession>
<dbReference type="OrthoDB" id="1227404at2"/>
<name>A0A495VF17_9GAMM</name>
<keyword evidence="2" id="KW-1185">Reference proteome</keyword>
<dbReference type="EMBL" id="RBXL01000001">
    <property type="protein sequence ID" value="RKT47035.1"/>
    <property type="molecule type" value="Genomic_DNA"/>
</dbReference>
<evidence type="ECO:0008006" key="3">
    <source>
        <dbReference type="Google" id="ProtNLM"/>
    </source>
</evidence>
<dbReference type="Proteomes" id="UP000274556">
    <property type="component" value="Unassembled WGS sequence"/>
</dbReference>
<dbReference type="RefSeq" id="WP_147431190.1">
    <property type="nucleotide sequence ID" value="NZ_RBXL01000001.1"/>
</dbReference>
<evidence type="ECO:0000313" key="2">
    <source>
        <dbReference type="Proteomes" id="UP000274556"/>
    </source>
</evidence>
<sequence length="175" mass="19485">MGLQFIHGGAHTPAKPEFDAHLGHGVDGIRLAMCFFLRAGYHILQHHVVALHHPESFVVVSLDFPTDLDALHDLFRLIPGRVFIHLGWVTPEEKKASGPALMHSKVCLTRASNVRRLWVGSHNLTASAMGGANIEAALLYEASSEDTVIYDAEQHLRECRDSGLDHRLVQNRVFR</sequence>